<proteinExistence type="predicted"/>
<accession>A0A0M3I7Z5</accession>
<dbReference type="AlphaFoldDB" id="A0A0M3I7Z5"/>
<sequence length="71" mass="8079">MSTVTEVFCHHKGGRSSRRLCSPQRGCPPIAPFTDPLESHRVGHHSLKEMNRSSFDGERAFWLNTFPELVI</sequence>
<name>A0A0M3I7Z5_ASCLU</name>
<evidence type="ECO:0000313" key="1">
    <source>
        <dbReference type="Proteomes" id="UP000036681"/>
    </source>
</evidence>
<reference evidence="2" key="1">
    <citation type="submission" date="2017-02" db="UniProtKB">
        <authorList>
            <consortium name="WormBaseParasite"/>
        </authorList>
    </citation>
    <scope>IDENTIFICATION</scope>
</reference>
<protein>
    <submittedName>
        <fullName evidence="2">Uncharacterized protein</fullName>
    </submittedName>
</protein>
<evidence type="ECO:0000313" key="2">
    <source>
        <dbReference type="WBParaSite" id="ALUE_0001339201-mRNA-1"/>
    </source>
</evidence>
<dbReference type="WBParaSite" id="ALUE_0001339201-mRNA-1">
    <property type="protein sequence ID" value="ALUE_0001339201-mRNA-1"/>
    <property type="gene ID" value="ALUE_0001339201"/>
</dbReference>
<dbReference type="Proteomes" id="UP000036681">
    <property type="component" value="Unplaced"/>
</dbReference>
<organism evidence="1 2">
    <name type="scientific">Ascaris lumbricoides</name>
    <name type="common">Giant roundworm</name>
    <dbReference type="NCBI Taxonomy" id="6252"/>
    <lineage>
        <taxon>Eukaryota</taxon>
        <taxon>Metazoa</taxon>
        <taxon>Ecdysozoa</taxon>
        <taxon>Nematoda</taxon>
        <taxon>Chromadorea</taxon>
        <taxon>Rhabditida</taxon>
        <taxon>Spirurina</taxon>
        <taxon>Ascaridomorpha</taxon>
        <taxon>Ascaridoidea</taxon>
        <taxon>Ascarididae</taxon>
        <taxon>Ascaris</taxon>
    </lineage>
</organism>
<keyword evidence="1" id="KW-1185">Reference proteome</keyword>